<dbReference type="AlphaFoldDB" id="A0A8J2PN65"/>
<evidence type="ECO:0000313" key="3">
    <source>
        <dbReference type="Proteomes" id="UP000708208"/>
    </source>
</evidence>
<dbReference type="EMBL" id="CAJVCH010543352">
    <property type="protein sequence ID" value="CAG7827398.1"/>
    <property type="molecule type" value="Genomic_DNA"/>
</dbReference>
<organism evidence="2 3">
    <name type="scientific">Allacma fusca</name>
    <dbReference type="NCBI Taxonomy" id="39272"/>
    <lineage>
        <taxon>Eukaryota</taxon>
        <taxon>Metazoa</taxon>
        <taxon>Ecdysozoa</taxon>
        <taxon>Arthropoda</taxon>
        <taxon>Hexapoda</taxon>
        <taxon>Collembola</taxon>
        <taxon>Symphypleona</taxon>
        <taxon>Sminthuridae</taxon>
        <taxon>Allacma</taxon>
    </lineage>
</organism>
<name>A0A8J2PN65_9HEXA</name>
<evidence type="ECO:0000313" key="2">
    <source>
        <dbReference type="EMBL" id="CAG7827398.1"/>
    </source>
</evidence>
<keyword evidence="3" id="KW-1185">Reference proteome</keyword>
<feature type="region of interest" description="Disordered" evidence="1">
    <location>
        <begin position="29"/>
        <end position="59"/>
    </location>
</feature>
<feature type="non-terminal residue" evidence="2">
    <location>
        <position position="59"/>
    </location>
</feature>
<protein>
    <submittedName>
        <fullName evidence="2">Uncharacterized protein</fullName>
    </submittedName>
</protein>
<dbReference type="Proteomes" id="UP000708208">
    <property type="component" value="Unassembled WGS sequence"/>
</dbReference>
<gene>
    <name evidence="2" type="ORF">AFUS01_LOCUS37388</name>
</gene>
<accession>A0A8J2PN65</accession>
<reference evidence="2" key="1">
    <citation type="submission" date="2021-06" db="EMBL/GenBank/DDBJ databases">
        <authorList>
            <person name="Hodson N. C."/>
            <person name="Mongue J. A."/>
            <person name="Jaron S. K."/>
        </authorList>
    </citation>
    <scope>NUCLEOTIDE SEQUENCE</scope>
</reference>
<proteinExistence type="predicted"/>
<comment type="caution">
    <text evidence="2">The sequence shown here is derived from an EMBL/GenBank/DDBJ whole genome shotgun (WGS) entry which is preliminary data.</text>
</comment>
<evidence type="ECO:0000256" key="1">
    <source>
        <dbReference type="SAM" id="MobiDB-lite"/>
    </source>
</evidence>
<sequence length="59" mass="6605">IPLTLIWIFHRVSCTLHILEWLKGDYGLDSKQSPPSSSSGEKQIADSHPQEESELLATD</sequence>